<name>A0AAV2DEB7_9ROSI</name>
<evidence type="ECO:0000313" key="1">
    <source>
        <dbReference type="EMBL" id="CAL1371890.1"/>
    </source>
</evidence>
<sequence>MNKFQHRNYLVDVRIGHRRPGDVVQQNSSLVGLQLGQGGFAWPARSFPFFSVLEQRSSRGGGGDGRS</sequence>
<evidence type="ECO:0000313" key="2">
    <source>
        <dbReference type="Proteomes" id="UP001497516"/>
    </source>
</evidence>
<dbReference type="AlphaFoldDB" id="A0AAV2DEB7"/>
<accession>A0AAV2DEB7</accession>
<keyword evidence="2" id="KW-1185">Reference proteome</keyword>
<organism evidence="1 2">
    <name type="scientific">Linum trigynum</name>
    <dbReference type="NCBI Taxonomy" id="586398"/>
    <lineage>
        <taxon>Eukaryota</taxon>
        <taxon>Viridiplantae</taxon>
        <taxon>Streptophyta</taxon>
        <taxon>Embryophyta</taxon>
        <taxon>Tracheophyta</taxon>
        <taxon>Spermatophyta</taxon>
        <taxon>Magnoliopsida</taxon>
        <taxon>eudicotyledons</taxon>
        <taxon>Gunneridae</taxon>
        <taxon>Pentapetalae</taxon>
        <taxon>rosids</taxon>
        <taxon>fabids</taxon>
        <taxon>Malpighiales</taxon>
        <taxon>Linaceae</taxon>
        <taxon>Linum</taxon>
    </lineage>
</organism>
<dbReference type="Proteomes" id="UP001497516">
    <property type="component" value="Chromosome 2"/>
</dbReference>
<protein>
    <submittedName>
        <fullName evidence="1">Uncharacterized protein</fullName>
    </submittedName>
</protein>
<proteinExistence type="predicted"/>
<gene>
    <name evidence="1" type="ORF">LTRI10_LOCUS13929</name>
</gene>
<dbReference type="EMBL" id="OZ034815">
    <property type="protein sequence ID" value="CAL1371890.1"/>
    <property type="molecule type" value="Genomic_DNA"/>
</dbReference>
<reference evidence="1 2" key="1">
    <citation type="submission" date="2024-04" db="EMBL/GenBank/DDBJ databases">
        <authorList>
            <person name="Fracassetti M."/>
        </authorList>
    </citation>
    <scope>NUCLEOTIDE SEQUENCE [LARGE SCALE GENOMIC DNA]</scope>
</reference>